<protein>
    <submittedName>
        <fullName evidence="2">Uncharacterized protein</fullName>
    </submittedName>
</protein>
<feature type="transmembrane region" description="Helical" evidence="1">
    <location>
        <begin position="12"/>
        <end position="35"/>
    </location>
</feature>
<keyword evidence="1" id="KW-0812">Transmembrane</keyword>
<keyword evidence="1" id="KW-0472">Membrane</keyword>
<keyword evidence="3" id="KW-1185">Reference proteome</keyword>
<name>V5WK54_9SPIO</name>
<dbReference type="Proteomes" id="UP000018680">
    <property type="component" value="Chromosome"/>
</dbReference>
<evidence type="ECO:0000313" key="2">
    <source>
        <dbReference type="EMBL" id="AHC16197.1"/>
    </source>
</evidence>
<gene>
    <name evidence="2" type="ORF">L21SP2_2849</name>
</gene>
<proteinExistence type="predicted"/>
<dbReference type="KEGG" id="slr:L21SP2_2849"/>
<sequence>MISISTMKIAGFPNLECFICVLLYYSSFAAVEVFVGSKVLKRPGKVKKFVLSV</sequence>
<organism evidence="2 3">
    <name type="scientific">Salinispira pacifica</name>
    <dbReference type="NCBI Taxonomy" id="1307761"/>
    <lineage>
        <taxon>Bacteria</taxon>
        <taxon>Pseudomonadati</taxon>
        <taxon>Spirochaetota</taxon>
        <taxon>Spirochaetia</taxon>
        <taxon>Spirochaetales</taxon>
        <taxon>Spirochaetaceae</taxon>
        <taxon>Salinispira</taxon>
    </lineage>
</organism>
<dbReference type="AlphaFoldDB" id="V5WK54"/>
<dbReference type="HOGENOM" id="CLU_3066052_0_0_12"/>
<accession>V5WK54</accession>
<reference evidence="2 3" key="1">
    <citation type="journal article" date="2015" name="Stand. Genomic Sci.">
        <title>Complete genome sequence and description of Salinispira pacifica gen. nov., sp. nov., a novel spirochaete isolated form a hypersaline microbial mat.</title>
        <authorList>
            <person name="Ben Hania W."/>
            <person name="Joseph M."/>
            <person name="Schumann P."/>
            <person name="Bunk B."/>
            <person name="Fiebig A."/>
            <person name="Sproer C."/>
            <person name="Klenk H.P."/>
            <person name="Fardeau M.L."/>
            <person name="Spring S."/>
        </authorList>
    </citation>
    <scope>NUCLEOTIDE SEQUENCE [LARGE SCALE GENOMIC DNA]</scope>
    <source>
        <strain evidence="2 3">L21-RPul-D2</strain>
    </source>
</reference>
<evidence type="ECO:0000313" key="3">
    <source>
        <dbReference type="Proteomes" id="UP000018680"/>
    </source>
</evidence>
<keyword evidence="1" id="KW-1133">Transmembrane helix</keyword>
<dbReference type="STRING" id="1307761.L21SP2_2849"/>
<evidence type="ECO:0000256" key="1">
    <source>
        <dbReference type="SAM" id="Phobius"/>
    </source>
</evidence>
<dbReference type="EMBL" id="CP006939">
    <property type="protein sequence ID" value="AHC16197.1"/>
    <property type="molecule type" value="Genomic_DNA"/>
</dbReference>